<evidence type="ECO:0000256" key="8">
    <source>
        <dbReference type="PROSITE-ProRule" id="PRU10085"/>
    </source>
</evidence>
<dbReference type="NCBIfam" id="NF001368">
    <property type="entry name" value="PRK00277.1"/>
    <property type="match status" value="1"/>
</dbReference>
<comment type="similarity">
    <text evidence="1 7 12">Belongs to the peptidase S14 family.</text>
</comment>
<dbReference type="InterPro" id="IPR033135">
    <property type="entry name" value="ClpP_His_AS"/>
</dbReference>
<accession>A0A286GDV4</accession>
<keyword evidence="14" id="KW-1185">Reference proteome</keyword>
<name>A0A286GDV4_9PROT</name>
<evidence type="ECO:0000313" key="14">
    <source>
        <dbReference type="Proteomes" id="UP000219621"/>
    </source>
</evidence>
<dbReference type="InterPro" id="IPR018215">
    <property type="entry name" value="ClpP_Ser_AS"/>
</dbReference>
<evidence type="ECO:0000256" key="7">
    <source>
        <dbReference type="HAMAP-Rule" id="MF_00444"/>
    </source>
</evidence>
<dbReference type="EC" id="3.4.21.92" evidence="7 10"/>
<evidence type="ECO:0000256" key="5">
    <source>
        <dbReference type="ARBA" id="ARBA00022825"/>
    </source>
</evidence>
<feature type="active site" evidence="7 9">
    <location>
        <position position="137"/>
    </location>
</feature>
<organism evidence="13 14">
    <name type="scientific">Caenispirillum bisanense</name>
    <dbReference type="NCBI Taxonomy" id="414052"/>
    <lineage>
        <taxon>Bacteria</taxon>
        <taxon>Pseudomonadati</taxon>
        <taxon>Pseudomonadota</taxon>
        <taxon>Alphaproteobacteria</taxon>
        <taxon>Rhodospirillales</taxon>
        <taxon>Novispirillaceae</taxon>
        <taxon>Caenispirillum</taxon>
    </lineage>
</organism>
<dbReference type="GO" id="GO:0004252">
    <property type="term" value="F:serine-type endopeptidase activity"/>
    <property type="evidence" value="ECO:0007669"/>
    <property type="project" value="UniProtKB-UniRule"/>
</dbReference>
<comment type="subcellular location">
    <subcellularLocation>
        <location evidence="7">Cytoplasm</location>
    </subcellularLocation>
</comment>
<protein>
    <recommendedName>
        <fullName evidence="7 12">ATP-dependent Clp protease proteolytic subunit</fullName>
        <ecNumber evidence="7 10">3.4.21.92</ecNumber>
    </recommendedName>
    <alternativeName>
        <fullName evidence="7">Endopeptidase Clp</fullName>
    </alternativeName>
</protein>
<evidence type="ECO:0000256" key="1">
    <source>
        <dbReference type="ARBA" id="ARBA00007039"/>
    </source>
</evidence>
<evidence type="ECO:0000256" key="10">
    <source>
        <dbReference type="RuleBase" id="RU000549"/>
    </source>
</evidence>
<dbReference type="GO" id="GO:0004176">
    <property type="term" value="F:ATP-dependent peptidase activity"/>
    <property type="evidence" value="ECO:0007669"/>
    <property type="project" value="InterPro"/>
</dbReference>
<proteinExistence type="inferred from homology"/>
<gene>
    <name evidence="7" type="primary">clpP</name>
    <name evidence="13" type="ORF">SAMN05421508_103155</name>
</gene>
<dbReference type="EMBL" id="OCNJ01000003">
    <property type="protein sequence ID" value="SOD93690.1"/>
    <property type="molecule type" value="Genomic_DNA"/>
</dbReference>
<dbReference type="NCBIfam" id="NF009205">
    <property type="entry name" value="PRK12553.1"/>
    <property type="match status" value="1"/>
</dbReference>
<evidence type="ECO:0000256" key="6">
    <source>
        <dbReference type="ARBA" id="ARBA00034021"/>
    </source>
</evidence>
<dbReference type="InterPro" id="IPR029045">
    <property type="entry name" value="ClpP/crotonase-like_dom_sf"/>
</dbReference>
<evidence type="ECO:0000256" key="2">
    <source>
        <dbReference type="ARBA" id="ARBA00022490"/>
    </source>
</evidence>
<keyword evidence="2 7" id="KW-0963">Cytoplasm</keyword>
<dbReference type="GO" id="GO:0006515">
    <property type="term" value="P:protein quality control for misfolded or incompletely synthesized proteins"/>
    <property type="evidence" value="ECO:0007669"/>
    <property type="project" value="TreeGrafter"/>
</dbReference>
<dbReference type="GO" id="GO:0009368">
    <property type="term" value="C:endopeptidase Clp complex"/>
    <property type="evidence" value="ECO:0007669"/>
    <property type="project" value="TreeGrafter"/>
</dbReference>
<dbReference type="SUPFAM" id="SSF52096">
    <property type="entry name" value="ClpP/crotonase"/>
    <property type="match status" value="1"/>
</dbReference>
<dbReference type="PANTHER" id="PTHR10381">
    <property type="entry name" value="ATP-DEPENDENT CLP PROTEASE PROTEOLYTIC SUBUNIT"/>
    <property type="match status" value="1"/>
</dbReference>
<dbReference type="Proteomes" id="UP000219621">
    <property type="component" value="Unassembled WGS sequence"/>
</dbReference>
<dbReference type="FunFam" id="3.90.226.10:FF:000001">
    <property type="entry name" value="ATP-dependent Clp protease proteolytic subunit"/>
    <property type="match status" value="1"/>
</dbReference>
<evidence type="ECO:0000313" key="13">
    <source>
        <dbReference type="EMBL" id="SOD93690.1"/>
    </source>
</evidence>
<evidence type="ECO:0000256" key="4">
    <source>
        <dbReference type="ARBA" id="ARBA00022801"/>
    </source>
</evidence>
<dbReference type="PANTHER" id="PTHR10381:SF70">
    <property type="entry name" value="ATP-DEPENDENT CLP PROTEASE PROTEOLYTIC SUBUNIT"/>
    <property type="match status" value="1"/>
</dbReference>
<dbReference type="HAMAP" id="MF_00444">
    <property type="entry name" value="ClpP"/>
    <property type="match status" value="1"/>
</dbReference>
<evidence type="ECO:0000256" key="12">
    <source>
        <dbReference type="RuleBase" id="RU003567"/>
    </source>
</evidence>
<dbReference type="PROSITE" id="PS00382">
    <property type="entry name" value="CLP_PROTEASE_HIS"/>
    <property type="match status" value="1"/>
</dbReference>
<dbReference type="InterPro" id="IPR001907">
    <property type="entry name" value="ClpP"/>
</dbReference>
<keyword evidence="4 7" id="KW-0378">Hydrolase</keyword>
<dbReference type="GO" id="GO:0051117">
    <property type="term" value="F:ATPase binding"/>
    <property type="evidence" value="ECO:0007669"/>
    <property type="project" value="TreeGrafter"/>
</dbReference>
<keyword evidence="3 7" id="KW-0645">Protease</keyword>
<comment type="function">
    <text evidence="7 11">Cleaves peptides in various proteins in a process that requires ATP hydrolysis. Has a chymotrypsin-like activity. Plays a major role in the degradation of misfolded proteins.</text>
</comment>
<feature type="active site" evidence="8">
    <location>
        <position position="112"/>
    </location>
</feature>
<evidence type="ECO:0000256" key="9">
    <source>
        <dbReference type="PROSITE-ProRule" id="PRU10086"/>
    </source>
</evidence>
<dbReference type="GO" id="GO:0005737">
    <property type="term" value="C:cytoplasm"/>
    <property type="evidence" value="ECO:0007669"/>
    <property type="project" value="UniProtKB-SubCell"/>
</dbReference>
<reference evidence="13 14" key="1">
    <citation type="submission" date="2017-09" db="EMBL/GenBank/DDBJ databases">
        <authorList>
            <person name="Ehlers B."/>
            <person name="Leendertz F.H."/>
        </authorList>
    </citation>
    <scope>NUCLEOTIDE SEQUENCE [LARGE SCALE GENOMIC DNA]</scope>
    <source>
        <strain evidence="13 14">USBA 140</strain>
    </source>
</reference>
<dbReference type="InterPro" id="IPR023562">
    <property type="entry name" value="ClpP/TepA"/>
</dbReference>
<dbReference type="PROSITE" id="PS00381">
    <property type="entry name" value="CLP_PROTEASE_SER"/>
    <property type="match status" value="1"/>
</dbReference>
<dbReference type="Pfam" id="PF00574">
    <property type="entry name" value="CLP_protease"/>
    <property type="match status" value="1"/>
</dbReference>
<feature type="active site" description="Nucleophile" evidence="7">
    <location>
        <position position="112"/>
    </location>
</feature>
<comment type="catalytic activity">
    <reaction evidence="6 7 9">
        <text>Hydrolysis of proteins to small peptides in the presence of ATP and magnesium. alpha-casein is the usual test substrate. In the absence of ATP, only oligopeptides shorter than five residues are hydrolyzed (such as succinyl-Leu-Tyr-|-NHMec, and Leu-Tyr-Leu-|-Tyr-Trp, in which cleavage of the -Tyr-|-Leu- and -Tyr-|-Trp bonds also occurs).</text>
        <dbReference type="EC" id="3.4.21.92"/>
    </reaction>
</comment>
<keyword evidence="5 7" id="KW-0720">Serine protease</keyword>
<dbReference type="Gene3D" id="3.90.226.10">
    <property type="entry name" value="2-enoyl-CoA Hydratase, Chain A, domain 1"/>
    <property type="match status" value="1"/>
</dbReference>
<comment type="subunit">
    <text evidence="7">Fourteen ClpP subunits assemble into 2 heptameric rings which stack back to back to give a disk-like structure with a central cavity, resembling the structure of eukaryotic proteasomes.</text>
</comment>
<evidence type="ECO:0000256" key="11">
    <source>
        <dbReference type="RuleBase" id="RU000550"/>
    </source>
</evidence>
<dbReference type="PRINTS" id="PR00127">
    <property type="entry name" value="CLPPROTEASEP"/>
</dbReference>
<dbReference type="CDD" id="cd07017">
    <property type="entry name" value="S14_ClpP_2"/>
    <property type="match status" value="1"/>
</dbReference>
<sequence>MEPMSERDPIDVYNNYLVPMVVEQTNRGERSYDIYSRLLKERIIFLTGPVQDGVSALICAQLLFLEADNPSKDIAFYINSPGGVVTSGLAMYDTMQYIRCDVATMVIGQAASMGSLLLTGGAPDKRFSLPNSRIMVHQPSGGFQGQAADIEIHAREILSIRDRLNKLYVKHTGQPIEEIERAMERDKFMTPEEAKAFGLIDTVVTSREEETKLREGGDGAK</sequence>
<dbReference type="AlphaFoldDB" id="A0A286GDV4"/>
<evidence type="ECO:0000256" key="3">
    <source>
        <dbReference type="ARBA" id="ARBA00022670"/>
    </source>
</evidence>